<dbReference type="Proteomes" id="UP000076842">
    <property type="component" value="Unassembled WGS sequence"/>
</dbReference>
<organism evidence="2 3">
    <name type="scientific">Calocera cornea HHB12733</name>
    <dbReference type="NCBI Taxonomy" id="1353952"/>
    <lineage>
        <taxon>Eukaryota</taxon>
        <taxon>Fungi</taxon>
        <taxon>Dikarya</taxon>
        <taxon>Basidiomycota</taxon>
        <taxon>Agaricomycotina</taxon>
        <taxon>Dacrymycetes</taxon>
        <taxon>Dacrymycetales</taxon>
        <taxon>Dacrymycetaceae</taxon>
        <taxon>Calocera</taxon>
    </lineage>
</organism>
<reference evidence="2 3" key="1">
    <citation type="journal article" date="2016" name="Mol. Biol. Evol.">
        <title>Comparative Genomics of Early-Diverging Mushroom-Forming Fungi Provides Insights into the Origins of Lignocellulose Decay Capabilities.</title>
        <authorList>
            <person name="Nagy L.G."/>
            <person name="Riley R."/>
            <person name="Tritt A."/>
            <person name="Adam C."/>
            <person name="Daum C."/>
            <person name="Floudas D."/>
            <person name="Sun H."/>
            <person name="Yadav J.S."/>
            <person name="Pangilinan J."/>
            <person name="Larsson K.H."/>
            <person name="Matsuura K."/>
            <person name="Barry K."/>
            <person name="Labutti K."/>
            <person name="Kuo R."/>
            <person name="Ohm R.A."/>
            <person name="Bhattacharya S.S."/>
            <person name="Shirouzu T."/>
            <person name="Yoshinaga Y."/>
            <person name="Martin F.M."/>
            <person name="Grigoriev I.V."/>
            <person name="Hibbett D.S."/>
        </authorList>
    </citation>
    <scope>NUCLEOTIDE SEQUENCE [LARGE SCALE GENOMIC DNA]</scope>
    <source>
        <strain evidence="2 3">HHB12733</strain>
    </source>
</reference>
<evidence type="ECO:0000256" key="1">
    <source>
        <dbReference type="SAM" id="MobiDB-lite"/>
    </source>
</evidence>
<keyword evidence="3" id="KW-1185">Reference proteome</keyword>
<dbReference type="EMBL" id="KV423919">
    <property type="protein sequence ID" value="KZT62048.1"/>
    <property type="molecule type" value="Genomic_DNA"/>
</dbReference>
<feature type="compositionally biased region" description="Polar residues" evidence="1">
    <location>
        <begin position="52"/>
        <end position="61"/>
    </location>
</feature>
<protein>
    <submittedName>
        <fullName evidence="2">Uncharacterized protein</fullName>
    </submittedName>
</protein>
<evidence type="ECO:0000313" key="2">
    <source>
        <dbReference type="EMBL" id="KZT62048.1"/>
    </source>
</evidence>
<dbReference type="AlphaFoldDB" id="A0A165JMR0"/>
<sequence>MPVRGCLLGCVATLSLPSSSQGFHLRLPPFPYPILDCLPRLPCPFCSRTQNAHPPTGNTSSHAHHPPRPNFTRATNSPFNSLPGPLQRSRALVWRRATPAAHPPSMCCRKAPGIGHH</sequence>
<accession>A0A165JMR0</accession>
<proteinExistence type="predicted"/>
<name>A0A165JMR0_9BASI</name>
<dbReference type="InParanoid" id="A0A165JMR0"/>
<evidence type="ECO:0000313" key="3">
    <source>
        <dbReference type="Proteomes" id="UP000076842"/>
    </source>
</evidence>
<feature type="region of interest" description="Disordered" evidence="1">
    <location>
        <begin position="52"/>
        <end position="85"/>
    </location>
</feature>
<gene>
    <name evidence="2" type="ORF">CALCODRAFT_307296</name>
</gene>